<keyword evidence="4" id="KW-0539">Nucleus</keyword>
<evidence type="ECO:0000256" key="5">
    <source>
        <dbReference type="SAM" id="MobiDB-lite"/>
    </source>
</evidence>
<feature type="compositionally biased region" description="Low complexity" evidence="5">
    <location>
        <begin position="312"/>
        <end position="324"/>
    </location>
</feature>
<dbReference type="Proteomes" id="UP001255856">
    <property type="component" value="Unassembled WGS sequence"/>
</dbReference>
<comment type="caution">
    <text evidence="7">The sequence shown here is derived from an EMBL/GenBank/DDBJ whole genome shotgun (WGS) entry which is preliminary data.</text>
</comment>
<evidence type="ECO:0000256" key="1">
    <source>
        <dbReference type="ARBA" id="ARBA00023015"/>
    </source>
</evidence>
<gene>
    <name evidence="7" type="ORF">QBZ16_001957</name>
</gene>
<name>A0AAD9MJ96_PROWI</name>
<feature type="region of interest" description="Disordered" evidence="5">
    <location>
        <begin position="81"/>
        <end position="103"/>
    </location>
</feature>
<feature type="compositionally biased region" description="Low complexity" evidence="5">
    <location>
        <begin position="285"/>
        <end position="298"/>
    </location>
</feature>
<feature type="compositionally biased region" description="Basic and acidic residues" evidence="5">
    <location>
        <begin position="299"/>
        <end position="311"/>
    </location>
</feature>
<keyword evidence="3" id="KW-0804">Transcription</keyword>
<dbReference type="Gene3D" id="2.40.330.10">
    <property type="entry name" value="DNA-binding pseudobarrel domain"/>
    <property type="match status" value="1"/>
</dbReference>
<reference evidence="7" key="1">
    <citation type="submission" date="2021-01" db="EMBL/GenBank/DDBJ databases">
        <authorList>
            <person name="Eckstrom K.M.E."/>
        </authorList>
    </citation>
    <scope>NUCLEOTIDE SEQUENCE</scope>
    <source>
        <strain evidence="7">UVCC 0001</strain>
    </source>
</reference>
<evidence type="ECO:0000256" key="4">
    <source>
        <dbReference type="ARBA" id="ARBA00023242"/>
    </source>
</evidence>
<dbReference type="SUPFAM" id="SSF101936">
    <property type="entry name" value="DNA-binding pseudobarrel domain"/>
    <property type="match status" value="1"/>
</dbReference>
<dbReference type="InterPro" id="IPR003340">
    <property type="entry name" value="B3_DNA-bd"/>
</dbReference>
<dbReference type="PROSITE" id="PS50863">
    <property type="entry name" value="B3"/>
    <property type="match status" value="1"/>
</dbReference>
<evidence type="ECO:0000313" key="7">
    <source>
        <dbReference type="EMBL" id="KAK2079562.1"/>
    </source>
</evidence>
<dbReference type="GO" id="GO:0003677">
    <property type="term" value="F:DNA binding"/>
    <property type="evidence" value="ECO:0007669"/>
    <property type="project" value="UniProtKB-KW"/>
</dbReference>
<evidence type="ECO:0000259" key="6">
    <source>
        <dbReference type="PROSITE" id="PS50863"/>
    </source>
</evidence>
<feature type="compositionally biased region" description="Polar residues" evidence="5">
    <location>
        <begin position="85"/>
        <end position="95"/>
    </location>
</feature>
<proteinExistence type="predicted"/>
<keyword evidence="2" id="KW-0238">DNA-binding</keyword>
<feature type="compositionally biased region" description="Basic and acidic residues" evidence="5">
    <location>
        <begin position="404"/>
        <end position="421"/>
    </location>
</feature>
<evidence type="ECO:0000256" key="3">
    <source>
        <dbReference type="ARBA" id="ARBA00023163"/>
    </source>
</evidence>
<dbReference type="AlphaFoldDB" id="A0AAD9MJ96"/>
<feature type="region of interest" description="Disordered" evidence="5">
    <location>
        <begin position="28"/>
        <end position="53"/>
    </location>
</feature>
<accession>A0AAD9MJ96</accession>
<feature type="region of interest" description="Disordered" evidence="5">
    <location>
        <begin position="277"/>
        <end position="422"/>
    </location>
</feature>
<feature type="domain" description="TF-B3" evidence="6">
    <location>
        <begin position="471"/>
        <end position="537"/>
    </location>
</feature>
<evidence type="ECO:0000313" key="8">
    <source>
        <dbReference type="Proteomes" id="UP001255856"/>
    </source>
</evidence>
<evidence type="ECO:0000256" key="2">
    <source>
        <dbReference type="ARBA" id="ARBA00023125"/>
    </source>
</evidence>
<dbReference type="InterPro" id="IPR015300">
    <property type="entry name" value="DNA-bd_pseudobarrel_sf"/>
</dbReference>
<keyword evidence="1" id="KW-0805">Transcription regulation</keyword>
<protein>
    <recommendedName>
        <fullName evidence="6">TF-B3 domain-containing protein</fullName>
    </recommendedName>
</protein>
<feature type="compositionally biased region" description="Polar residues" evidence="5">
    <location>
        <begin position="32"/>
        <end position="53"/>
    </location>
</feature>
<keyword evidence="8" id="KW-1185">Reference proteome</keyword>
<feature type="compositionally biased region" description="Low complexity" evidence="5">
    <location>
        <begin position="377"/>
        <end position="387"/>
    </location>
</feature>
<sequence length="538" mass="54917">MKPTEESSTVSDQAPASAFAAAAVQATVASPENSCSSADEQQRPTQQDGGQSLNLLSLSEADALKLAFILRHARLLAADKERSAGTESSGRSTPATALPASPGPLLVRAPSAPEQQAAWAAAPAPSLGLAATSYAPAGNTITTGIPGLKGTLPSGAGPSFHRAASMPTYGRGLDGSRALAAAAGALPLPHIVIRGHTVVPPAGGAPAHSALPRAASSTLPPIPGLAPLPARATGRRAAALEAAAAEGPGSPLGDDSALAAELLLGFREQSLSLPARAHSAPLLERPPGAAGKRGGAAARPRDEAGPRRADAGAEPGALAAPGRAVGRERGRAPARVRLAAGQGGGGGVAARRARAPASAPSPTPRGSPPQAGGGSRAGSPGSRASARVPGPQGPASSRAPPGLTREELRQERGAPLERVERPITNGTYINRLHVTQQMAQLLFPQPEFCTSRGAAREDGPANFNSLFKHRLTIVDEAGEAWPVQYEGFMSSGQRHFRLTSGWSGLMRVQNVAVGDTLVLERWTEDRVTIHLRIERQRS</sequence>
<dbReference type="EMBL" id="JASFZW010000002">
    <property type="protein sequence ID" value="KAK2079562.1"/>
    <property type="molecule type" value="Genomic_DNA"/>
</dbReference>
<organism evidence="7 8">
    <name type="scientific">Prototheca wickerhamii</name>
    <dbReference type="NCBI Taxonomy" id="3111"/>
    <lineage>
        <taxon>Eukaryota</taxon>
        <taxon>Viridiplantae</taxon>
        <taxon>Chlorophyta</taxon>
        <taxon>core chlorophytes</taxon>
        <taxon>Trebouxiophyceae</taxon>
        <taxon>Chlorellales</taxon>
        <taxon>Chlorellaceae</taxon>
        <taxon>Prototheca</taxon>
    </lineage>
</organism>